<dbReference type="EMBL" id="CAJHUC010001764">
    <property type="protein sequence ID" value="CAD7702274.1"/>
    <property type="molecule type" value="Genomic_DNA"/>
</dbReference>
<evidence type="ECO:0000313" key="2">
    <source>
        <dbReference type="EMBL" id="CAD7702274.1"/>
    </source>
</evidence>
<feature type="compositionally biased region" description="Pro residues" evidence="1">
    <location>
        <begin position="340"/>
        <end position="352"/>
    </location>
</feature>
<dbReference type="PANTHER" id="PTHR24216">
    <property type="entry name" value="PAXILLIN-RELATED"/>
    <property type="match status" value="1"/>
</dbReference>
<evidence type="ECO:0000256" key="1">
    <source>
        <dbReference type="SAM" id="MobiDB-lite"/>
    </source>
</evidence>
<feature type="compositionally biased region" description="Low complexity" evidence="1">
    <location>
        <begin position="324"/>
        <end position="339"/>
    </location>
</feature>
<gene>
    <name evidence="2" type="ORF">OSTQU699_LOCUS7631</name>
</gene>
<name>A0A8S1JEP3_9CHLO</name>
<feature type="compositionally biased region" description="Basic and acidic residues" evidence="1">
    <location>
        <begin position="1359"/>
        <end position="1377"/>
    </location>
</feature>
<protein>
    <submittedName>
        <fullName evidence="2">Uncharacterized protein</fullName>
    </submittedName>
</protein>
<feature type="compositionally biased region" description="Gly residues" evidence="1">
    <location>
        <begin position="60"/>
        <end position="70"/>
    </location>
</feature>
<feature type="compositionally biased region" description="Acidic residues" evidence="1">
    <location>
        <begin position="35"/>
        <end position="52"/>
    </location>
</feature>
<feature type="compositionally biased region" description="Pro residues" evidence="1">
    <location>
        <begin position="87"/>
        <end position="108"/>
    </location>
</feature>
<feature type="region of interest" description="Disordered" evidence="1">
    <location>
        <begin position="1105"/>
        <end position="1146"/>
    </location>
</feature>
<accession>A0A8S1JEP3</accession>
<feature type="compositionally biased region" description="Acidic residues" evidence="1">
    <location>
        <begin position="145"/>
        <end position="155"/>
    </location>
</feature>
<keyword evidence="3" id="KW-1185">Reference proteome</keyword>
<dbReference type="Proteomes" id="UP000708148">
    <property type="component" value="Unassembled WGS sequence"/>
</dbReference>
<feature type="compositionally biased region" description="Polar residues" evidence="1">
    <location>
        <begin position="72"/>
        <end position="82"/>
    </location>
</feature>
<feature type="compositionally biased region" description="Low complexity" evidence="1">
    <location>
        <begin position="274"/>
        <end position="284"/>
    </location>
</feature>
<organism evidence="2 3">
    <name type="scientific">Ostreobium quekettii</name>
    <dbReference type="NCBI Taxonomy" id="121088"/>
    <lineage>
        <taxon>Eukaryota</taxon>
        <taxon>Viridiplantae</taxon>
        <taxon>Chlorophyta</taxon>
        <taxon>core chlorophytes</taxon>
        <taxon>Ulvophyceae</taxon>
        <taxon>TCBD clade</taxon>
        <taxon>Bryopsidales</taxon>
        <taxon>Ostreobineae</taxon>
        <taxon>Ostreobiaceae</taxon>
        <taxon>Ostreobium</taxon>
    </lineage>
</organism>
<feature type="region of interest" description="Disordered" evidence="1">
    <location>
        <begin position="475"/>
        <end position="494"/>
    </location>
</feature>
<feature type="compositionally biased region" description="Acidic residues" evidence="1">
    <location>
        <begin position="128"/>
        <end position="137"/>
    </location>
</feature>
<feature type="compositionally biased region" description="Acidic residues" evidence="1">
    <location>
        <begin position="482"/>
        <end position="494"/>
    </location>
</feature>
<evidence type="ECO:0000313" key="3">
    <source>
        <dbReference type="Proteomes" id="UP000708148"/>
    </source>
</evidence>
<feature type="compositionally biased region" description="Acidic residues" evidence="1">
    <location>
        <begin position="359"/>
        <end position="373"/>
    </location>
</feature>
<sequence>MRFLDVMDVPAYLRSSDPQGAAPGGRRLQMNDRDDGNDDESGFDPPDIDNDEDNFRFGGSSQGSGFGGSTGVQPQQEPSGFGTTPYSAPPPPRYPPQYPPQYTPPVSNPAPTTQQPYTPPPQRTAAQAEDEDEDDEALGGRPQVEELEDNDEPDEPAASSLAARAAPQPPAAVPTPPAVPILPKGAASQTANTGFYARAPASDSVTGIEEQAQGGAVRRPPEQPKSKKRGKQVAKAGDEEEDDGAPAAPRKGQASVTAMTSLTGVGSPAPKPPAVGMAAPPGAKQMGESPKAKADKSPAKPKAPTTPSPRRGKKEDDDDEQPEAPAKVAKSSASPAKRPSLPPPPTRTPAPPVFTESVAQDDEADDVPDEPDEPVSSQRAAGRPSAASFGTSPPEDQEEASLFAASDDPDGRLTANGEGGAQGPSVAGSRTENAEVQPFSADGESLGAPSSPGLVPPSFGAVIADEDTGLGSGFTGKADDGLVGEDENDGPDTDEAKELTVVVDGLEHFSRLLQLNSSGSKEGRKLVVDLSKSLEDMRYRLDATYTKSSFSLWSKMDVWWWKCQYGLQDIEFADSCCRKTAVCCRYACNCQCRVCSNGCRCAQGAAPEPSGVTGTACSLAEVADEVRAELSDQDMPDELLRLNAPKAKFEELAEGCGDDELPEQTGEESFGHLIKIVVSAVNESVREVYPMQLNGTFAAEHNQSWVEIVAQRSSRWNEIRAKVSNVSLVGYYVDVSLRGMLRTLPFVAVPGFRYPAGPPPPVSSEEMEPGLEALGSLLDDLTGVTVAIHEGNYTLKSLQTTKDKRGLDDWQRGPVRPEDVKDAVDRAVLKARAHPALIGNPQQLVVDGVVGVVLHSIGIMEAKVFNRTSSVADLPPPPQGGSILNLLSSIETLMEGWVGYELARGRIHESNVFGSESAMKASLDLAGCLALGGTGDDECSSIELPFSGERCGMREPDAAASPVPGSLKAPERLCMPPKAHQLSTVKEHLREVPEDNRDGLADGVSELFEAAAVCASRSEAQCGGDDMCNATIFAPGAGRLRVCQLGDSFANRIIDEKNVLGLVGRNKSCVEYLGRPKCTLMSKGSSCAATEKCIWQPAGVRIKGQGHRSANVTSGEEGKGNGSKGAGRLSSQLVGTGGTEEDGNGSVDGPGYCVDDWLVQMEGVVGQEGPPALMVKHTECKAQHDSENCRVVDASRVDLSVSGTATIPDGGSSDASKVIALGVSVGGTLLFAAVLAVAWKVVRRHRAGTDALKPKKGSGGCGKKGATRRLRLPGLPRFLRFSMRAEPKCKASAKGGKGGKGGKGDTKVPMENIRDWRQPAVMPFVTTSIMIQEASEAPAPEAKAKDMNDFGFVLSSIHPSEDSRRSEAPASSRDGRGRSLGPITSEIEVARQAGRAEGGDSECESPWSGSSAWSDDEPEVPAVREDWNPLPESLYRHRG</sequence>
<feature type="compositionally biased region" description="Low complexity" evidence="1">
    <location>
        <begin position="300"/>
        <end position="309"/>
    </location>
</feature>
<feature type="region of interest" description="Disordered" evidence="1">
    <location>
        <begin position="1"/>
        <end position="450"/>
    </location>
</feature>
<dbReference type="PANTHER" id="PTHR24216:SF65">
    <property type="entry name" value="PAXILLIN-LIKE PROTEIN 1"/>
    <property type="match status" value="1"/>
</dbReference>
<feature type="compositionally biased region" description="Low complexity" evidence="1">
    <location>
        <begin position="156"/>
        <end position="166"/>
    </location>
</feature>
<feature type="compositionally biased region" description="Pro residues" evidence="1">
    <location>
        <begin position="167"/>
        <end position="180"/>
    </location>
</feature>
<proteinExistence type="predicted"/>
<reference evidence="2" key="1">
    <citation type="submission" date="2020-12" db="EMBL/GenBank/DDBJ databases">
        <authorList>
            <person name="Iha C."/>
        </authorList>
    </citation>
    <scope>NUCLEOTIDE SEQUENCE</scope>
</reference>
<feature type="region of interest" description="Disordered" evidence="1">
    <location>
        <begin position="1289"/>
        <end position="1309"/>
    </location>
</feature>
<feature type="region of interest" description="Disordered" evidence="1">
    <location>
        <begin position="1356"/>
        <end position="1439"/>
    </location>
</feature>
<comment type="caution">
    <text evidence="2">The sequence shown here is derived from an EMBL/GenBank/DDBJ whole genome shotgun (WGS) entry which is preliminary data.</text>
</comment>
<feature type="compositionally biased region" description="Polar residues" evidence="1">
    <location>
        <begin position="254"/>
        <end position="264"/>
    </location>
</feature>